<keyword evidence="1" id="KW-0472">Membrane</keyword>
<reference evidence="2" key="1">
    <citation type="journal article" date="2014" name="Front. Microbiol.">
        <title>High frequency of phylogenetically diverse reductive dehalogenase-homologous genes in deep subseafloor sedimentary metagenomes.</title>
        <authorList>
            <person name="Kawai M."/>
            <person name="Futagami T."/>
            <person name="Toyoda A."/>
            <person name="Takaki Y."/>
            <person name="Nishi S."/>
            <person name="Hori S."/>
            <person name="Arai W."/>
            <person name="Tsubouchi T."/>
            <person name="Morono Y."/>
            <person name="Uchiyama I."/>
            <person name="Ito T."/>
            <person name="Fujiyama A."/>
            <person name="Inagaki F."/>
            <person name="Takami H."/>
        </authorList>
    </citation>
    <scope>NUCLEOTIDE SEQUENCE</scope>
    <source>
        <strain evidence="2">Expedition CK06-06</strain>
    </source>
</reference>
<comment type="caution">
    <text evidence="2">The sequence shown here is derived from an EMBL/GenBank/DDBJ whole genome shotgun (WGS) entry which is preliminary data.</text>
</comment>
<dbReference type="EMBL" id="BARS01031141">
    <property type="protein sequence ID" value="GAG28031.1"/>
    <property type="molecule type" value="Genomic_DNA"/>
</dbReference>
<organism evidence="2">
    <name type="scientific">marine sediment metagenome</name>
    <dbReference type="NCBI Taxonomy" id="412755"/>
    <lineage>
        <taxon>unclassified sequences</taxon>
        <taxon>metagenomes</taxon>
        <taxon>ecological metagenomes</taxon>
    </lineage>
</organism>
<protein>
    <submittedName>
        <fullName evidence="2">Uncharacterized protein</fullName>
    </submittedName>
</protein>
<keyword evidence="1" id="KW-0812">Transmembrane</keyword>
<sequence>MTWLKVWFNLNLPAGWVRPAGLLLLAIPLIKINAYREF</sequence>
<evidence type="ECO:0000313" key="2">
    <source>
        <dbReference type="EMBL" id="GAG28031.1"/>
    </source>
</evidence>
<keyword evidence="1" id="KW-1133">Transmembrane helix</keyword>
<name>X0XT46_9ZZZZ</name>
<gene>
    <name evidence="2" type="ORF">S01H1_48494</name>
</gene>
<evidence type="ECO:0000256" key="1">
    <source>
        <dbReference type="SAM" id="Phobius"/>
    </source>
</evidence>
<feature type="transmembrane region" description="Helical" evidence="1">
    <location>
        <begin position="16"/>
        <end position="34"/>
    </location>
</feature>
<accession>X0XT46</accession>
<feature type="non-terminal residue" evidence="2">
    <location>
        <position position="38"/>
    </location>
</feature>
<dbReference type="AlphaFoldDB" id="X0XT46"/>
<proteinExistence type="predicted"/>